<dbReference type="Gene3D" id="1.25.40.10">
    <property type="entry name" value="Tetratricopeptide repeat domain"/>
    <property type="match status" value="1"/>
</dbReference>
<organism evidence="1 2">
    <name type="scientific">Chelativorans petroleitrophicus</name>
    <dbReference type="NCBI Taxonomy" id="2975484"/>
    <lineage>
        <taxon>Bacteria</taxon>
        <taxon>Pseudomonadati</taxon>
        <taxon>Pseudomonadota</taxon>
        <taxon>Alphaproteobacteria</taxon>
        <taxon>Hyphomicrobiales</taxon>
        <taxon>Phyllobacteriaceae</taxon>
        <taxon>Chelativorans</taxon>
    </lineage>
</organism>
<gene>
    <name evidence="1" type="ORF">NYR54_06190</name>
</gene>
<dbReference type="AlphaFoldDB" id="A0A9X2X737"/>
<dbReference type="RefSeq" id="WP_261514742.1">
    <property type="nucleotide sequence ID" value="NZ_JAODNV010000007.1"/>
</dbReference>
<evidence type="ECO:0000313" key="2">
    <source>
        <dbReference type="Proteomes" id="UP001149009"/>
    </source>
</evidence>
<dbReference type="Proteomes" id="UP001149009">
    <property type="component" value="Unassembled WGS sequence"/>
</dbReference>
<comment type="caution">
    <text evidence="1">The sequence shown here is derived from an EMBL/GenBank/DDBJ whole genome shotgun (WGS) entry which is preliminary data.</text>
</comment>
<proteinExistence type="predicted"/>
<reference evidence="1" key="1">
    <citation type="submission" date="2022-08" db="EMBL/GenBank/DDBJ databases">
        <title>Chelativorans sichuanense sp. nov., a paraffin oil-degrading bacterium isolated from a mixture of oil-based drill cuttings and paddy soil.</title>
        <authorList>
            <person name="Yu J."/>
            <person name="Liu H."/>
            <person name="Chen Q."/>
        </authorList>
    </citation>
    <scope>NUCLEOTIDE SEQUENCE</scope>
    <source>
        <strain evidence="1">SCAU 2101</strain>
    </source>
</reference>
<name>A0A9X2X737_9HYPH</name>
<dbReference type="EMBL" id="JAODNV010000007">
    <property type="protein sequence ID" value="MCT8989883.1"/>
    <property type="molecule type" value="Genomic_DNA"/>
</dbReference>
<protein>
    <recommendedName>
        <fullName evidence="3">Tetratricopeptide repeat protein</fullName>
    </recommendedName>
</protein>
<dbReference type="SUPFAM" id="SSF48452">
    <property type="entry name" value="TPR-like"/>
    <property type="match status" value="1"/>
</dbReference>
<sequence length="139" mass="15154">MPEVEYTSDDIFILGNIASLAKRIGLGESAQSLWKLVQEVRPDNAGGFLIEAMHLFSTGQTAAAIELLENSGALEAAVNRDEALAFHLYMLQQDGRLEHAHNLGRIYLDEDLLQSEAAIEAVQIVVNECSEALGLNSDE</sequence>
<accession>A0A9X2X737</accession>
<dbReference type="InterPro" id="IPR011990">
    <property type="entry name" value="TPR-like_helical_dom_sf"/>
</dbReference>
<evidence type="ECO:0008006" key="3">
    <source>
        <dbReference type="Google" id="ProtNLM"/>
    </source>
</evidence>
<evidence type="ECO:0000313" key="1">
    <source>
        <dbReference type="EMBL" id="MCT8989883.1"/>
    </source>
</evidence>
<keyword evidence="2" id="KW-1185">Reference proteome</keyword>